<evidence type="ECO:0000256" key="3">
    <source>
        <dbReference type="ARBA" id="ARBA00006912"/>
    </source>
</evidence>
<evidence type="ECO:0000259" key="16">
    <source>
        <dbReference type="SMART" id="SM00013"/>
    </source>
</evidence>
<evidence type="ECO:0000256" key="10">
    <source>
        <dbReference type="ARBA" id="ARBA00022974"/>
    </source>
</evidence>
<dbReference type="AlphaFoldDB" id="A0A8C4NLI4"/>
<dbReference type="GO" id="GO:0005615">
    <property type="term" value="C:extracellular space"/>
    <property type="evidence" value="ECO:0007669"/>
    <property type="project" value="TreeGrafter"/>
</dbReference>
<dbReference type="Proteomes" id="UP000694388">
    <property type="component" value="Unplaced"/>
</dbReference>
<sequence>MLLPTCLLCVCLRGSVYCDDNKLTKIPSLPRDTSYFYARYNTITSVEKKDFEGLDKLRRVNLSNNRIKSVDPGTFDGLPVLEELLISNNDLTELPGLPISLVTLAANWNSIIDSGLPSDGLAKLENLKDLYLGNNQLEHVPHGLPENLQLLHLQHNKIDSIANDTFCKPGDKTYVRKSLQDVRLDNNPVLLGSVPDAYICLRRLPTGQF</sequence>
<keyword evidence="9" id="KW-0677">Repeat</keyword>
<evidence type="ECO:0000256" key="5">
    <source>
        <dbReference type="ARBA" id="ARBA00022525"/>
    </source>
</evidence>
<evidence type="ECO:0000256" key="9">
    <source>
        <dbReference type="ARBA" id="ARBA00022737"/>
    </source>
</evidence>
<proteinExistence type="inferred from homology"/>
<dbReference type="Pfam" id="PF13855">
    <property type="entry name" value="LRR_8"/>
    <property type="match status" value="1"/>
</dbReference>
<evidence type="ECO:0000256" key="6">
    <source>
        <dbReference type="ARBA" id="ARBA00022530"/>
    </source>
</evidence>
<keyword evidence="12" id="KW-1015">Disulfide bond</keyword>
<feature type="signal peptide" evidence="15">
    <location>
        <begin position="1"/>
        <end position="18"/>
    </location>
</feature>
<dbReference type="Ensembl" id="ENSEBUT00000005182.1">
    <property type="protein sequence ID" value="ENSEBUP00000004744.1"/>
    <property type="gene ID" value="ENSEBUG00000003306.1"/>
</dbReference>
<keyword evidence="6" id="KW-0272">Extracellular matrix</keyword>
<evidence type="ECO:0000256" key="4">
    <source>
        <dbReference type="ARBA" id="ARBA00018423"/>
    </source>
</evidence>
<comment type="similarity">
    <text evidence="3">Belongs to the small leucine-rich proteoglycan (SLRP) family. SLRP class III subfamily.</text>
</comment>
<keyword evidence="7" id="KW-0433">Leucine-rich repeat</keyword>
<keyword evidence="10" id="KW-0654">Proteoglycan</keyword>
<accession>A0A8C4NLI4</accession>
<keyword evidence="8 15" id="KW-0732">Signal</keyword>
<dbReference type="GO" id="GO:0060348">
    <property type="term" value="P:bone development"/>
    <property type="evidence" value="ECO:0007669"/>
    <property type="project" value="TreeGrafter"/>
</dbReference>
<organism evidence="17 18">
    <name type="scientific">Eptatretus burgeri</name>
    <name type="common">Inshore hagfish</name>
    <dbReference type="NCBI Taxonomy" id="7764"/>
    <lineage>
        <taxon>Eukaryota</taxon>
        <taxon>Metazoa</taxon>
        <taxon>Chordata</taxon>
        <taxon>Craniata</taxon>
        <taxon>Vertebrata</taxon>
        <taxon>Cyclostomata</taxon>
        <taxon>Myxini</taxon>
        <taxon>Myxiniformes</taxon>
        <taxon>Myxinidae</taxon>
        <taxon>Eptatretinae</taxon>
        <taxon>Eptatretus</taxon>
    </lineage>
</organism>
<evidence type="ECO:0000256" key="11">
    <source>
        <dbReference type="ARBA" id="ARBA00023030"/>
    </source>
</evidence>
<dbReference type="PANTHER" id="PTHR46269:SF1">
    <property type="entry name" value="MIMECAN"/>
    <property type="match status" value="1"/>
</dbReference>
<dbReference type="GO" id="GO:0031012">
    <property type="term" value="C:extracellular matrix"/>
    <property type="evidence" value="ECO:0007669"/>
    <property type="project" value="TreeGrafter"/>
</dbReference>
<keyword evidence="11" id="KW-0339">Growth factor</keyword>
<dbReference type="Ensembl" id="ENSEBUT00000005171.1">
    <property type="protein sequence ID" value="ENSEBUP00000004733.1"/>
    <property type="gene ID" value="ENSEBUG00000003306.1"/>
</dbReference>
<feature type="domain" description="LRRNT" evidence="16">
    <location>
        <begin position="5"/>
        <end position="35"/>
    </location>
</feature>
<dbReference type="SUPFAM" id="SSF52058">
    <property type="entry name" value="L domain-like"/>
    <property type="match status" value="1"/>
</dbReference>
<dbReference type="PROSITE" id="PS51450">
    <property type="entry name" value="LRR"/>
    <property type="match status" value="2"/>
</dbReference>
<dbReference type="InterPro" id="IPR003591">
    <property type="entry name" value="Leu-rich_rpt_typical-subtyp"/>
</dbReference>
<protein>
    <recommendedName>
        <fullName evidence="4">Mimecan</fullName>
    </recommendedName>
    <alternativeName>
        <fullName evidence="14">Osteoglycin</fullName>
    </alternativeName>
</protein>
<evidence type="ECO:0000256" key="8">
    <source>
        <dbReference type="ARBA" id="ARBA00022729"/>
    </source>
</evidence>
<reference evidence="17" key="1">
    <citation type="submission" date="2025-05" db="UniProtKB">
        <authorList>
            <consortium name="Ensembl"/>
        </authorList>
    </citation>
    <scope>IDENTIFICATION</scope>
</reference>
<dbReference type="Gene3D" id="3.80.10.10">
    <property type="entry name" value="Ribonuclease Inhibitor"/>
    <property type="match status" value="2"/>
</dbReference>
<evidence type="ECO:0000313" key="18">
    <source>
        <dbReference type="Proteomes" id="UP000694388"/>
    </source>
</evidence>
<dbReference type="InterPro" id="IPR000372">
    <property type="entry name" value="LRRNT"/>
</dbReference>
<evidence type="ECO:0000256" key="1">
    <source>
        <dbReference type="ARBA" id="ARBA00003759"/>
    </source>
</evidence>
<comment type="function">
    <text evidence="1">Induces bone formation in conjunction with TGF-beta-1 or TGF-beta-2.</text>
</comment>
<dbReference type="GeneTree" id="ENSGT00940000157238"/>
<feature type="chain" id="PRO_5044680440" description="Mimecan" evidence="15">
    <location>
        <begin position="19"/>
        <end position="209"/>
    </location>
</feature>
<keyword evidence="5" id="KW-0964">Secreted</keyword>
<dbReference type="GO" id="GO:0061975">
    <property type="term" value="P:articular cartilage development"/>
    <property type="evidence" value="ECO:0007669"/>
    <property type="project" value="TreeGrafter"/>
</dbReference>
<dbReference type="InterPro" id="IPR043547">
    <property type="entry name" value="Mimecan/Epiphycan/Opticin"/>
</dbReference>
<dbReference type="SMART" id="SM00369">
    <property type="entry name" value="LRR_TYP"/>
    <property type="match status" value="4"/>
</dbReference>
<dbReference type="OMA" id="FETFCKG"/>
<keyword evidence="18" id="KW-1185">Reference proteome</keyword>
<evidence type="ECO:0000256" key="7">
    <source>
        <dbReference type="ARBA" id="ARBA00022614"/>
    </source>
</evidence>
<dbReference type="InterPro" id="IPR032675">
    <property type="entry name" value="LRR_dom_sf"/>
</dbReference>
<evidence type="ECO:0000256" key="14">
    <source>
        <dbReference type="ARBA" id="ARBA00031730"/>
    </source>
</evidence>
<keyword evidence="13" id="KW-0325">Glycoprotein</keyword>
<dbReference type="GO" id="GO:0008083">
    <property type="term" value="F:growth factor activity"/>
    <property type="evidence" value="ECO:0007669"/>
    <property type="project" value="UniProtKB-KW"/>
</dbReference>
<dbReference type="InterPro" id="IPR001611">
    <property type="entry name" value="Leu-rich_rpt"/>
</dbReference>
<comment type="subcellular location">
    <subcellularLocation>
        <location evidence="2">Secreted</location>
        <location evidence="2">Extracellular space</location>
        <location evidence="2">Extracellular matrix</location>
    </subcellularLocation>
</comment>
<evidence type="ECO:0000256" key="13">
    <source>
        <dbReference type="ARBA" id="ARBA00023180"/>
    </source>
</evidence>
<dbReference type="PANTHER" id="PTHR46269">
    <property type="entry name" value="EPIPHYCAN-RELATED"/>
    <property type="match status" value="1"/>
</dbReference>
<evidence type="ECO:0000256" key="15">
    <source>
        <dbReference type="SAM" id="SignalP"/>
    </source>
</evidence>
<dbReference type="SMART" id="SM00013">
    <property type="entry name" value="LRRNT"/>
    <property type="match status" value="1"/>
</dbReference>
<evidence type="ECO:0000313" key="17">
    <source>
        <dbReference type="Ensembl" id="ENSEBUP00000004733.1"/>
    </source>
</evidence>
<evidence type="ECO:0000256" key="2">
    <source>
        <dbReference type="ARBA" id="ARBA00004498"/>
    </source>
</evidence>
<evidence type="ECO:0000256" key="12">
    <source>
        <dbReference type="ARBA" id="ARBA00023157"/>
    </source>
</evidence>
<name>A0A8C4NLI4_EPTBU</name>